<dbReference type="InterPro" id="IPR012001">
    <property type="entry name" value="Thiamin_PyroP_enz_TPP-bd_dom"/>
</dbReference>
<evidence type="ECO:0000259" key="6">
    <source>
        <dbReference type="Pfam" id="PF02776"/>
    </source>
</evidence>
<reference evidence="7 8" key="1">
    <citation type="submission" date="2019-04" db="EMBL/GenBank/DDBJ databases">
        <title>Phreatobacter aquaticus sp. nov.</title>
        <authorList>
            <person name="Choi A."/>
        </authorList>
    </citation>
    <scope>NUCLEOTIDE SEQUENCE [LARGE SCALE GENOMIC DNA]</scope>
    <source>
        <strain evidence="7 8">KCTC 52518</strain>
    </source>
</reference>
<dbReference type="GO" id="GO:0005948">
    <property type="term" value="C:acetolactate synthase complex"/>
    <property type="evidence" value="ECO:0007669"/>
    <property type="project" value="TreeGrafter"/>
</dbReference>
<dbReference type="CDD" id="cd07035">
    <property type="entry name" value="TPP_PYR_POX_like"/>
    <property type="match status" value="1"/>
</dbReference>
<sequence>MAVASPTTCAGAVVGTLKAHGLDRIYCVPGIQNDWFFNAVYDSAGAVTVVHTRHEQGAAYMALGAALATGRPSAYSVVPGPGVLNTAAALATAYSTNAPVLCLTGQIPSRAIGRGIGLLHELPDQLGILERLTKQASRVTDPARAAGELAAAIAALTEGRPRPVGLEIPPDILAARGDFAPALPSIPNAQPDVDAGLLDEAVTLLAAAERPLIVVGGGAQDTSEWVRLLAERLQAPVLAYRMGRGVLDDRHPLSVTMPVGHRLWRHCDAVLMIGSRAQIPLSNWGTDAAMKIVRIEVDPSVLDTIRAPDVALVGRVEAILPRLVEAFDLKAPKRASRIAAVAALKAEIAGEMACLDPQIPFLTAIREAIGDDGILVEEMTQCGYVSRFAYPVHKPRTFISSGYQGTLGWGYATALGVQDARRDAAVVSISGDGGFMFNVQELATAVRHDIPLVAIVFNDGAFGNVRRMQQELHDNRVIATDLANPDFVALAESFGVEASRVQRPDELRRAVAAAAERRKPALIEVPVGEMPSPWRFLDMPRIRGLA</sequence>
<organism evidence="7 8">
    <name type="scientific">Phreatobacter stygius</name>
    <dbReference type="NCBI Taxonomy" id="1940610"/>
    <lineage>
        <taxon>Bacteria</taxon>
        <taxon>Pseudomonadati</taxon>
        <taxon>Pseudomonadota</taxon>
        <taxon>Alphaproteobacteria</taxon>
        <taxon>Hyphomicrobiales</taxon>
        <taxon>Phreatobacteraceae</taxon>
        <taxon>Phreatobacter</taxon>
    </lineage>
</organism>
<dbReference type="InterPro" id="IPR011766">
    <property type="entry name" value="TPP_enzyme_TPP-bd"/>
</dbReference>
<protein>
    <recommendedName>
        <fullName evidence="9">TPP-binding protein</fullName>
    </recommendedName>
</protein>
<dbReference type="InterPro" id="IPR029035">
    <property type="entry name" value="DHS-like_NAD/FAD-binding_dom"/>
</dbReference>
<gene>
    <name evidence="7" type="ORF">E8M01_31340</name>
</gene>
<dbReference type="Pfam" id="PF00205">
    <property type="entry name" value="TPP_enzyme_M"/>
    <property type="match status" value="1"/>
</dbReference>
<dbReference type="NCBIfam" id="NF006122">
    <property type="entry name" value="PRK08266.1"/>
    <property type="match status" value="1"/>
</dbReference>
<dbReference type="RefSeq" id="WP_136963745.1">
    <property type="nucleotide sequence ID" value="NZ_CP039690.1"/>
</dbReference>
<feature type="domain" description="Thiamine pyrophosphate enzyme central" evidence="4">
    <location>
        <begin position="198"/>
        <end position="323"/>
    </location>
</feature>
<dbReference type="OrthoDB" id="4494979at2"/>
<evidence type="ECO:0008006" key="9">
    <source>
        <dbReference type="Google" id="ProtNLM"/>
    </source>
</evidence>
<dbReference type="SUPFAM" id="SSF52518">
    <property type="entry name" value="Thiamin diphosphate-binding fold (THDP-binding)"/>
    <property type="match status" value="2"/>
</dbReference>
<proteinExistence type="inferred from homology"/>
<evidence type="ECO:0000313" key="7">
    <source>
        <dbReference type="EMBL" id="QCI68326.1"/>
    </source>
</evidence>
<dbReference type="Proteomes" id="UP000298781">
    <property type="component" value="Chromosome"/>
</dbReference>
<dbReference type="PANTHER" id="PTHR18968">
    <property type="entry name" value="THIAMINE PYROPHOSPHATE ENZYMES"/>
    <property type="match status" value="1"/>
</dbReference>
<dbReference type="GO" id="GO:0050660">
    <property type="term" value="F:flavin adenine dinucleotide binding"/>
    <property type="evidence" value="ECO:0007669"/>
    <property type="project" value="TreeGrafter"/>
</dbReference>
<dbReference type="GO" id="GO:0009097">
    <property type="term" value="P:isoleucine biosynthetic process"/>
    <property type="evidence" value="ECO:0007669"/>
    <property type="project" value="TreeGrafter"/>
</dbReference>
<dbReference type="SUPFAM" id="SSF52467">
    <property type="entry name" value="DHS-like NAD/FAD-binding domain"/>
    <property type="match status" value="1"/>
</dbReference>
<name>A0A4D7BGN8_9HYPH</name>
<evidence type="ECO:0000259" key="4">
    <source>
        <dbReference type="Pfam" id="PF00205"/>
    </source>
</evidence>
<dbReference type="InterPro" id="IPR012000">
    <property type="entry name" value="Thiamin_PyroP_enz_cen_dom"/>
</dbReference>
<evidence type="ECO:0000259" key="5">
    <source>
        <dbReference type="Pfam" id="PF02775"/>
    </source>
</evidence>
<dbReference type="GO" id="GO:0003984">
    <property type="term" value="F:acetolactate synthase activity"/>
    <property type="evidence" value="ECO:0007669"/>
    <property type="project" value="TreeGrafter"/>
</dbReference>
<feature type="domain" description="Thiamine pyrophosphate enzyme TPP-binding" evidence="5">
    <location>
        <begin position="384"/>
        <end position="525"/>
    </location>
</feature>
<dbReference type="GO" id="GO:0009099">
    <property type="term" value="P:L-valine biosynthetic process"/>
    <property type="evidence" value="ECO:0007669"/>
    <property type="project" value="TreeGrafter"/>
</dbReference>
<accession>A0A4D7BGN8</accession>
<dbReference type="Pfam" id="PF02775">
    <property type="entry name" value="TPP_enzyme_C"/>
    <property type="match status" value="1"/>
</dbReference>
<dbReference type="PANTHER" id="PTHR18968:SF167">
    <property type="entry name" value="ACETOLACTATE SYNTHASE LARGE SUBUNIT ILVB2-RELATED"/>
    <property type="match status" value="1"/>
</dbReference>
<feature type="domain" description="Thiamine pyrophosphate enzyme N-terminal TPP-binding" evidence="6">
    <location>
        <begin position="9"/>
        <end position="126"/>
    </location>
</feature>
<dbReference type="AlphaFoldDB" id="A0A4D7BGN8"/>
<keyword evidence="2 3" id="KW-0786">Thiamine pyrophosphate</keyword>
<dbReference type="Gene3D" id="3.40.50.1220">
    <property type="entry name" value="TPP-binding domain"/>
    <property type="match status" value="1"/>
</dbReference>
<dbReference type="KEGG" id="pstg:E8M01_31340"/>
<evidence type="ECO:0000313" key="8">
    <source>
        <dbReference type="Proteomes" id="UP000298781"/>
    </source>
</evidence>
<dbReference type="Pfam" id="PF02776">
    <property type="entry name" value="TPP_enzyme_N"/>
    <property type="match status" value="1"/>
</dbReference>
<keyword evidence="8" id="KW-1185">Reference proteome</keyword>
<dbReference type="GO" id="GO:0030976">
    <property type="term" value="F:thiamine pyrophosphate binding"/>
    <property type="evidence" value="ECO:0007669"/>
    <property type="project" value="InterPro"/>
</dbReference>
<dbReference type="GO" id="GO:0000287">
    <property type="term" value="F:magnesium ion binding"/>
    <property type="evidence" value="ECO:0007669"/>
    <property type="project" value="InterPro"/>
</dbReference>
<evidence type="ECO:0000256" key="1">
    <source>
        <dbReference type="ARBA" id="ARBA00007812"/>
    </source>
</evidence>
<dbReference type="Gene3D" id="3.40.50.970">
    <property type="match status" value="2"/>
</dbReference>
<evidence type="ECO:0000256" key="3">
    <source>
        <dbReference type="RuleBase" id="RU362132"/>
    </source>
</evidence>
<evidence type="ECO:0000256" key="2">
    <source>
        <dbReference type="ARBA" id="ARBA00023052"/>
    </source>
</evidence>
<dbReference type="EMBL" id="CP039690">
    <property type="protein sequence ID" value="QCI68326.1"/>
    <property type="molecule type" value="Genomic_DNA"/>
</dbReference>
<dbReference type="InterPro" id="IPR045229">
    <property type="entry name" value="TPP_enz"/>
</dbReference>
<dbReference type="InterPro" id="IPR029061">
    <property type="entry name" value="THDP-binding"/>
</dbReference>
<comment type="similarity">
    <text evidence="1 3">Belongs to the TPP enzyme family.</text>
</comment>
<dbReference type="CDD" id="cd00568">
    <property type="entry name" value="TPP_enzymes"/>
    <property type="match status" value="1"/>
</dbReference>